<dbReference type="PANTHER" id="PTHR36220:SF1">
    <property type="entry name" value="GAMMA TUBULIN COMPLEX COMPONENT C-TERMINAL DOMAIN-CONTAINING PROTEIN"/>
    <property type="match status" value="1"/>
</dbReference>
<accession>A0A2S6I7B2</accession>
<dbReference type="AlphaFoldDB" id="A0A2S6I7B2"/>
<dbReference type="PANTHER" id="PTHR36220">
    <property type="entry name" value="UNNAMED PRODUCT"/>
    <property type="match status" value="1"/>
</dbReference>
<comment type="caution">
    <text evidence="2">The sequence shown here is derived from an EMBL/GenBank/DDBJ whole genome shotgun (WGS) entry which is preliminary data.</text>
</comment>
<reference evidence="2 3" key="1">
    <citation type="submission" date="2018-02" db="EMBL/GenBank/DDBJ databases">
        <title>Genomic Encyclopedia of Archaeal and Bacterial Type Strains, Phase II (KMG-II): from individual species to whole genera.</title>
        <authorList>
            <person name="Goeker M."/>
        </authorList>
    </citation>
    <scope>NUCLEOTIDE SEQUENCE [LARGE SCALE GENOMIC DNA]</scope>
    <source>
        <strain evidence="2 3">DSM 29526</strain>
    </source>
</reference>
<dbReference type="InterPro" id="IPR015943">
    <property type="entry name" value="WD40/YVTN_repeat-like_dom_sf"/>
</dbReference>
<name>A0A2S6I7B2_9BACT</name>
<dbReference type="NCBIfam" id="TIGR04183">
    <property type="entry name" value="Por_Secre_tail"/>
    <property type="match status" value="1"/>
</dbReference>
<dbReference type="EMBL" id="PTJC01000005">
    <property type="protein sequence ID" value="PPK87401.1"/>
    <property type="molecule type" value="Genomic_DNA"/>
</dbReference>
<evidence type="ECO:0000313" key="2">
    <source>
        <dbReference type="EMBL" id="PPK87401.1"/>
    </source>
</evidence>
<evidence type="ECO:0000256" key="1">
    <source>
        <dbReference type="SAM" id="SignalP"/>
    </source>
</evidence>
<dbReference type="RefSeq" id="WP_104418007.1">
    <property type="nucleotide sequence ID" value="NZ_PTJC01000005.1"/>
</dbReference>
<organism evidence="2 3">
    <name type="scientific">Neolewinella xylanilytica</name>
    <dbReference type="NCBI Taxonomy" id="1514080"/>
    <lineage>
        <taxon>Bacteria</taxon>
        <taxon>Pseudomonadati</taxon>
        <taxon>Bacteroidota</taxon>
        <taxon>Saprospiria</taxon>
        <taxon>Saprospirales</taxon>
        <taxon>Lewinellaceae</taxon>
        <taxon>Neolewinella</taxon>
    </lineage>
</organism>
<feature type="signal peptide" evidence="1">
    <location>
        <begin position="1"/>
        <end position="22"/>
    </location>
</feature>
<keyword evidence="3" id="KW-1185">Reference proteome</keyword>
<keyword evidence="1" id="KW-0732">Signal</keyword>
<feature type="chain" id="PRO_5015540686" evidence="1">
    <location>
        <begin position="23"/>
        <end position="483"/>
    </location>
</feature>
<dbReference type="OrthoDB" id="1403372at2"/>
<sequence length="483" mass="50842">MKISLYTTLLLILLPLTGRTQATRIGDDILARDAETSHGFRLALSADGRTLAISTVEDDNPGYLRVYERNQNGWEQLGQILFGAPETTFGIALALSADGRTLAVGAPNHEVNEVETGLARVYRLVDDAWVPLGQDLLGDEVEVKAGLDVDLADNGNMFAVTSYGSANGQVAGTVRTYVQAAGLWVPVGNGLQGQMIGAGAQTTARLSGDGSRLAINRPLEGEVRVYEWDNAAWVPLGDPIMNDGTDIGIANRIELSEDGAIVAIGAPASDLAGNARGAIHTYALESGAWQSHGNPITGLENGDRFGASFGMTGDGRTILAATPGLRLTSDPPRAGEASLYRFEGSDWATAGEPIHGENIVEIAGLQVALSADGRTMAMTMATDAAGVFVRAFDLSGLSTSVSAMPLAKPLKLYPNPTAGRVTLAGLPPAERVLSTRLLNLAGQVVREESSDRRQLRLGVNSGTYIVEVTTTSGRYSELLTVAR</sequence>
<protein>
    <submittedName>
        <fullName evidence="2">Putative secreted protein (Por secretion system target)</fullName>
    </submittedName>
</protein>
<dbReference type="InterPro" id="IPR026444">
    <property type="entry name" value="Secre_tail"/>
</dbReference>
<dbReference type="SUPFAM" id="SSF82171">
    <property type="entry name" value="DPP6 N-terminal domain-like"/>
    <property type="match status" value="1"/>
</dbReference>
<dbReference type="Gene3D" id="2.130.10.10">
    <property type="entry name" value="YVTN repeat-like/Quinoprotein amine dehydrogenase"/>
    <property type="match status" value="1"/>
</dbReference>
<dbReference type="Proteomes" id="UP000237662">
    <property type="component" value="Unassembled WGS sequence"/>
</dbReference>
<gene>
    <name evidence="2" type="ORF">CLV84_0341</name>
</gene>
<evidence type="ECO:0000313" key="3">
    <source>
        <dbReference type="Proteomes" id="UP000237662"/>
    </source>
</evidence>
<proteinExistence type="predicted"/>